<dbReference type="InterPro" id="IPR046609">
    <property type="entry name" value="DUF6668"/>
</dbReference>
<gene>
    <name evidence="1" type="ORF">GP2_031_00190</name>
</gene>
<name>A0ABQ0INS9_9ACTN</name>
<organism evidence="1 2">
    <name type="scientific">Gordonia paraffinivorans NBRC 108238</name>
    <dbReference type="NCBI Taxonomy" id="1223543"/>
    <lineage>
        <taxon>Bacteria</taxon>
        <taxon>Bacillati</taxon>
        <taxon>Actinomycetota</taxon>
        <taxon>Actinomycetes</taxon>
        <taxon>Mycobacteriales</taxon>
        <taxon>Gordoniaceae</taxon>
        <taxon>Gordonia</taxon>
    </lineage>
</organism>
<proteinExistence type="predicted"/>
<reference evidence="1 2" key="1">
    <citation type="submission" date="2013-02" db="EMBL/GenBank/DDBJ databases">
        <title>Whole genome shotgun sequence of Gordonia paraffinivorans NBRC 108238.</title>
        <authorList>
            <person name="Isaki-Nakamura S."/>
            <person name="Hosoyama A."/>
            <person name="Tsuchikane K."/>
            <person name="Ando Y."/>
            <person name="Baba S."/>
            <person name="Ohji S."/>
            <person name="Hamada M."/>
            <person name="Tamura T."/>
            <person name="Yamazoe A."/>
            <person name="Yamazaki S."/>
            <person name="Fujita N."/>
        </authorList>
    </citation>
    <scope>NUCLEOTIDE SEQUENCE [LARGE SCALE GENOMIC DNA]</scope>
    <source>
        <strain evidence="1 2">NBRC 108238</strain>
    </source>
</reference>
<dbReference type="Proteomes" id="UP000035021">
    <property type="component" value="Unassembled WGS sequence"/>
</dbReference>
<dbReference type="RefSeq" id="WP_006901433.1">
    <property type="nucleotide sequence ID" value="NZ_BAOQ01000031.1"/>
</dbReference>
<protein>
    <submittedName>
        <fullName evidence="1">Uncharacterized protein</fullName>
    </submittedName>
</protein>
<keyword evidence="2" id="KW-1185">Reference proteome</keyword>
<dbReference type="Pfam" id="PF20373">
    <property type="entry name" value="DUF6668"/>
    <property type="match status" value="1"/>
</dbReference>
<dbReference type="EMBL" id="BAOQ01000031">
    <property type="protein sequence ID" value="GAC85208.1"/>
    <property type="molecule type" value="Genomic_DNA"/>
</dbReference>
<evidence type="ECO:0000313" key="2">
    <source>
        <dbReference type="Proteomes" id="UP000035021"/>
    </source>
</evidence>
<evidence type="ECO:0000313" key="1">
    <source>
        <dbReference type="EMBL" id="GAC85208.1"/>
    </source>
</evidence>
<sequence>MIEVRTEPLPITGEFPPLFALMGAHGGAGTTTLARMWAPAADAGRRWPTSPLTTRRVLIVAREHMSGISAAADVLRAALDESAPTGVTVCGLITVAAHPGRPSKDVVRYAGTVSELAPHSYRIPWVKSLIPLLHRQLPTWRPADGVKTTQRTADGVIATVPSPIAAVGHQICEDLAADRAVERSDPSVTVA</sequence>
<comment type="caution">
    <text evidence="1">The sequence shown here is derived from an EMBL/GenBank/DDBJ whole genome shotgun (WGS) entry which is preliminary data.</text>
</comment>
<accession>A0ABQ0INS9</accession>